<dbReference type="Gene3D" id="2.40.50.140">
    <property type="entry name" value="Nucleic acid-binding proteins"/>
    <property type="match status" value="1"/>
</dbReference>
<gene>
    <name evidence="10" type="primary">rsgA</name>
    <name evidence="13" type="ORF">C7460_10446</name>
</gene>
<evidence type="ECO:0000256" key="7">
    <source>
        <dbReference type="ARBA" id="ARBA00022833"/>
    </source>
</evidence>
<comment type="similarity">
    <text evidence="10">Belongs to the TRAFAC class YlqF/YawG GTPase family. RsgA subfamily.</text>
</comment>
<dbReference type="InterPro" id="IPR027417">
    <property type="entry name" value="P-loop_NTPase"/>
</dbReference>
<dbReference type="InterPro" id="IPR004881">
    <property type="entry name" value="Ribosome_biogen_GTPase_RsgA"/>
</dbReference>
<dbReference type="Proteomes" id="UP000256779">
    <property type="component" value="Unassembled WGS sequence"/>
</dbReference>
<protein>
    <recommendedName>
        <fullName evidence="10">Small ribosomal subunit biogenesis GTPase RsgA</fullName>
        <ecNumber evidence="10">3.6.1.-</ecNumber>
    </recommendedName>
</protein>
<dbReference type="Gene3D" id="3.40.50.300">
    <property type="entry name" value="P-loop containing nucleotide triphosphate hydrolases"/>
    <property type="match status" value="1"/>
</dbReference>
<evidence type="ECO:0000256" key="8">
    <source>
        <dbReference type="ARBA" id="ARBA00022884"/>
    </source>
</evidence>
<name>A0A3D9L828_MARFU</name>
<feature type="binding site" evidence="10">
    <location>
        <position position="271"/>
    </location>
    <ligand>
        <name>Zn(2+)</name>
        <dbReference type="ChEBI" id="CHEBI:29105"/>
    </ligand>
</feature>
<dbReference type="NCBIfam" id="TIGR00157">
    <property type="entry name" value="ribosome small subunit-dependent GTPase A"/>
    <property type="match status" value="1"/>
</dbReference>
<evidence type="ECO:0000256" key="2">
    <source>
        <dbReference type="ARBA" id="ARBA00022517"/>
    </source>
</evidence>
<feature type="binding site" evidence="10">
    <location>
        <begin position="182"/>
        <end position="190"/>
    </location>
    <ligand>
        <name>GTP</name>
        <dbReference type="ChEBI" id="CHEBI:37565"/>
    </ligand>
</feature>
<dbReference type="AlphaFoldDB" id="A0A3D9L828"/>
<keyword evidence="6 10" id="KW-0378">Hydrolase</keyword>
<dbReference type="EC" id="3.6.1.-" evidence="10"/>
<dbReference type="GO" id="GO:0019843">
    <property type="term" value="F:rRNA binding"/>
    <property type="evidence" value="ECO:0007669"/>
    <property type="project" value="UniProtKB-KW"/>
</dbReference>
<evidence type="ECO:0000313" key="14">
    <source>
        <dbReference type="Proteomes" id="UP000256779"/>
    </source>
</evidence>
<feature type="domain" description="EngC GTPase" evidence="11">
    <location>
        <begin position="87"/>
        <end position="238"/>
    </location>
</feature>
<dbReference type="InterPro" id="IPR012340">
    <property type="entry name" value="NA-bd_OB-fold"/>
</dbReference>
<dbReference type="PANTHER" id="PTHR32120">
    <property type="entry name" value="SMALL RIBOSOMAL SUBUNIT BIOGENESIS GTPASE RSGA"/>
    <property type="match status" value="1"/>
</dbReference>
<dbReference type="Gene3D" id="1.10.40.50">
    <property type="entry name" value="Probable gtpase engc, domain 3"/>
    <property type="match status" value="1"/>
</dbReference>
<dbReference type="Pfam" id="PF03193">
    <property type="entry name" value="RsgA_GTPase"/>
    <property type="match status" value="1"/>
</dbReference>
<dbReference type="EMBL" id="QREG01000004">
    <property type="protein sequence ID" value="REE01027.1"/>
    <property type="molecule type" value="Genomic_DNA"/>
</dbReference>
<dbReference type="GO" id="GO:0042274">
    <property type="term" value="P:ribosomal small subunit biogenesis"/>
    <property type="evidence" value="ECO:0007669"/>
    <property type="project" value="UniProtKB-UniRule"/>
</dbReference>
<reference evidence="13 14" key="1">
    <citation type="submission" date="2018-07" db="EMBL/GenBank/DDBJ databases">
        <title>Genomic Encyclopedia of Type Strains, Phase IV (KMG-IV): sequencing the most valuable type-strain genomes for metagenomic binning, comparative biology and taxonomic classification.</title>
        <authorList>
            <person name="Goeker M."/>
        </authorList>
    </citation>
    <scope>NUCLEOTIDE SEQUENCE [LARGE SCALE GENOMIC DNA]</scope>
    <source>
        <strain evidence="13 14">DSM 4134</strain>
    </source>
</reference>
<dbReference type="HAMAP" id="MF_01820">
    <property type="entry name" value="GTPase_RsgA"/>
    <property type="match status" value="1"/>
</dbReference>
<dbReference type="PROSITE" id="PS50936">
    <property type="entry name" value="ENGC_GTPASE"/>
    <property type="match status" value="1"/>
</dbReference>
<keyword evidence="7 10" id="KW-0862">Zinc</keyword>
<keyword evidence="5 10" id="KW-0547">Nucleotide-binding</keyword>
<comment type="subcellular location">
    <subcellularLocation>
        <location evidence="10">Cytoplasm</location>
    </subcellularLocation>
</comment>
<proteinExistence type="inferred from homology"/>
<dbReference type="GO" id="GO:0046872">
    <property type="term" value="F:metal ion binding"/>
    <property type="evidence" value="ECO:0007669"/>
    <property type="project" value="UniProtKB-KW"/>
</dbReference>
<dbReference type="SUPFAM" id="SSF52540">
    <property type="entry name" value="P-loop containing nucleoside triphosphate hydrolases"/>
    <property type="match status" value="1"/>
</dbReference>
<evidence type="ECO:0000256" key="4">
    <source>
        <dbReference type="ARBA" id="ARBA00022730"/>
    </source>
</evidence>
<comment type="subunit">
    <text evidence="10">Monomer. Associates with 30S ribosomal subunit, binds 16S rRNA.</text>
</comment>
<feature type="binding site" evidence="10">
    <location>
        <position position="264"/>
    </location>
    <ligand>
        <name>Zn(2+)</name>
        <dbReference type="ChEBI" id="CHEBI:29105"/>
    </ligand>
</feature>
<keyword evidence="8 10" id="KW-0694">RNA-binding</keyword>
<dbReference type="CDD" id="cd01854">
    <property type="entry name" value="YjeQ_EngC"/>
    <property type="match status" value="1"/>
</dbReference>
<feature type="binding site" evidence="10">
    <location>
        <position position="269"/>
    </location>
    <ligand>
        <name>Zn(2+)</name>
        <dbReference type="ChEBI" id="CHEBI:29105"/>
    </ligand>
</feature>
<keyword evidence="14" id="KW-1185">Reference proteome</keyword>
<dbReference type="GO" id="GO:0005525">
    <property type="term" value="F:GTP binding"/>
    <property type="evidence" value="ECO:0007669"/>
    <property type="project" value="UniProtKB-UniRule"/>
</dbReference>
<evidence type="ECO:0000256" key="5">
    <source>
        <dbReference type="ARBA" id="ARBA00022741"/>
    </source>
</evidence>
<dbReference type="GO" id="GO:0005737">
    <property type="term" value="C:cytoplasm"/>
    <property type="evidence" value="ECO:0007669"/>
    <property type="project" value="UniProtKB-SubCell"/>
</dbReference>
<dbReference type="InterPro" id="IPR031944">
    <property type="entry name" value="RsgA_N"/>
</dbReference>
<feature type="domain" description="CP-type G" evidence="12">
    <location>
        <begin position="78"/>
        <end position="240"/>
    </location>
</feature>
<dbReference type="PROSITE" id="PS51721">
    <property type="entry name" value="G_CP"/>
    <property type="match status" value="1"/>
</dbReference>
<evidence type="ECO:0000256" key="3">
    <source>
        <dbReference type="ARBA" id="ARBA00022723"/>
    </source>
</evidence>
<feature type="binding site" evidence="10">
    <location>
        <position position="277"/>
    </location>
    <ligand>
        <name>Zn(2+)</name>
        <dbReference type="ChEBI" id="CHEBI:29105"/>
    </ligand>
</feature>
<dbReference type="CDD" id="cd04466">
    <property type="entry name" value="S1_YloQ_GTPase"/>
    <property type="match status" value="1"/>
</dbReference>
<feature type="binding site" evidence="10">
    <location>
        <begin position="127"/>
        <end position="130"/>
    </location>
    <ligand>
        <name>GTP</name>
        <dbReference type="ChEBI" id="CHEBI:37565"/>
    </ligand>
</feature>
<dbReference type="GO" id="GO:0003924">
    <property type="term" value="F:GTPase activity"/>
    <property type="evidence" value="ECO:0007669"/>
    <property type="project" value="UniProtKB-UniRule"/>
</dbReference>
<keyword evidence="3 10" id="KW-0479">Metal-binding</keyword>
<keyword evidence="4 10" id="KW-0699">rRNA-binding</keyword>
<evidence type="ECO:0000256" key="6">
    <source>
        <dbReference type="ARBA" id="ARBA00022801"/>
    </source>
</evidence>
<keyword evidence="9 10" id="KW-0342">GTP-binding</keyword>
<comment type="caution">
    <text evidence="13">The sequence shown here is derived from an EMBL/GenBank/DDBJ whole genome shotgun (WGS) entry which is preliminary data.</text>
</comment>
<evidence type="ECO:0000259" key="12">
    <source>
        <dbReference type="PROSITE" id="PS51721"/>
    </source>
</evidence>
<evidence type="ECO:0000256" key="1">
    <source>
        <dbReference type="ARBA" id="ARBA00022490"/>
    </source>
</evidence>
<evidence type="ECO:0000256" key="9">
    <source>
        <dbReference type="ARBA" id="ARBA00023134"/>
    </source>
</evidence>
<sequence>MDMTGLVVKSTGSWYRVRLATGGEVEARLRGKFKLEGKKITNPIAVGDQVVLEQFQDEYIISSIADRSNYIIRQSPRKKHHDHLLAANVDQAIMIATLKMPRTSLGFIDRFLVTLETFRIPGIIVFNKMDLLSEEEKDDAGYLSFLYEQKIGYKCLQTAFLEEGVPEELSELLQGKKTLLSGHSGAGKSTLINMLIPDAEQKVTEISSFANKGVHTTTFAEMFFLDEASAIIDTPGIKELGLAEIDPEELAHYFPEMRDYLGECKFHNCIHTNEPGCKVKEALEEGKISSERYYSYLSMLDDEDNRR</sequence>
<organism evidence="13 14">
    <name type="scientific">Marinoscillum furvescens DSM 4134</name>
    <dbReference type="NCBI Taxonomy" id="1122208"/>
    <lineage>
        <taxon>Bacteria</taxon>
        <taxon>Pseudomonadati</taxon>
        <taxon>Bacteroidota</taxon>
        <taxon>Cytophagia</taxon>
        <taxon>Cytophagales</taxon>
        <taxon>Reichenbachiellaceae</taxon>
        <taxon>Marinoscillum</taxon>
    </lineage>
</organism>
<dbReference type="PANTHER" id="PTHR32120:SF11">
    <property type="entry name" value="SMALL RIBOSOMAL SUBUNIT BIOGENESIS GTPASE RSGA 1, MITOCHONDRIAL-RELATED"/>
    <property type="match status" value="1"/>
</dbReference>
<dbReference type="OrthoDB" id="9809485at2"/>
<evidence type="ECO:0000256" key="10">
    <source>
        <dbReference type="HAMAP-Rule" id="MF_01820"/>
    </source>
</evidence>
<evidence type="ECO:0000313" key="13">
    <source>
        <dbReference type="EMBL" id="REE01027.1"/>
    </source>
</evidence>
<keyword evidence="2 10" id="KW-0690">Ribosome biogenesis</keyword>
<keyword evidence="1 10" id="KW-0963">Cytoplasm</keyword>
<dbReference type="SUPFAM" id="SSF50249">
    <property type="entry name" value="Nucleic acid-binding proteins"/>
    <property type="match status" value="1"/>
</dbReference>
<comment type="function">
    <text evidence="10">One of several proteins that assist in the late maturation steps of the functional core of the 30S ribosomal subunit. Helps release RbfA from mature subunits. May play a role in the assembly of ribosomal proteins into the subunit. Circularly permuted GTPase that catalyzes slow GTP hydrolysis, GTPase activity is stimulated by the 30S ribosomal subunit.</text>
</comment>
<dbReference type="InterPro" id="IPR030378">
    <property type="entry name" value="G_CP_dom"/>
</dbReference>
<accession>A0A3D9L828</accession>
<comment type="cofactor">
    <cofactor evidence="10">
        <name>Zn(2+)</name>
        <dbReference type="ChEBI" id="CHEBI:29105"/>
    </cofactor>
    <text evidence="10">Binds 1 zinc ion per subunit.</text>
</comment>
<dbReference type="InterPro" id="IPR010914">
    <property type="entry name" value="RsgA_GTPase_dom"/>
</dbReference>
<dbReference type="Pfam" id="PF16745">
    <property type="entry name" value="RsgA_N"/>
    <property type="match status" value="1"/>
</dbReference>
<evidence type="ECO:0000259" key="11">
    <source>
        <dbReference type="PROSITE" id="PS50936"/>
    </source>
</evidence>